<keyword evidence="2" id="KW-0472">Membrane</keyword>
<evidence type="ECO:0000313" key="4">
    <source>
        <dbReference type="EMBL" id="MDP9806415.1"/>
    </source>
</evidence>
<feature type="compositionally biased region" description="Pro residues" evidence="1">
    <location>
        <begin position="306"/>
        <end position="323"/>
    </location>
</feature>
<dbReference type="Pfam" id="PF08341">
    <property type="entry name" value="TED"/>
    <property type="match status" value="1"/>
</dbReference>
<evidence type="ECO:0000256" key="1">
    <source>
        <dbReference type="SAM" id="MobiDB-lite"/>
    </source>
</evidence>
<organism evidence="4 5">
    <name type="scientific">Trueperella bonasi</name>
    <dbReference type="NCBI Taxonomy" id="312286"/>
    <lineage>
        <taxon>Bacteria</taxon>
        <taxon>Bacillati</taxon>
        <taxon>Actinomycetota</taxon>
        <taxon>Actinomycetes</taxon>
        <taxon>Actinomycetales</taxon>
        <taxon>Actinomycetaceae</taxon>
        <taxon>Trueperella</taxon>
    </lineage>
</organism>
<dbReference type="EMBL" id="JAUSQX010000001">
    <property type="protein sequence ID" value="MDP9806415.1"/>
    <property type="molecule type" value="Genomic_DNA"/>
</dbReference>
<feature type="transmembrane region" description="Helical" evidence="2">
    <location>
        <begin position="328"/>
        <end position="353"/>
    </location>
</feature>
<gene>
    <name evidence="4" type="ORF">J2S70_000997</name>
</gene>
<dbReference type="InterPro" id="IPR013552">
    <property type="entry name" value="Thioester_dom"/>
</dbReference>
<dbReference type="Proteomes" id="UP001243212">
    <property type="component" value="Unassembled WGS sequence"/>
</dbReference>
<comment type="caution">
    <text evidence="4">The sequence shown here is derived from an EMBL/GenBank/DDBJ whole genome shotgun (WGS) entry which is preliminary data.</text>
</comment>
<reference evidence="4 5" key="1">
    <citation type="submission" date="2023-07" db="EMBL/GenBank/DDBJ databases">
        <title>Sequencing the genomes of 1000 actinobacteria strains.</title>
        <authorList>
            <person name="Klenk H.-P."/>
        </authorList>
    </citation>
    <scope>NUCLEOTIDE SEQUENCE [LARGE SCALE GENOMIC DNA]</scope>
    <source>
        <strain evidence="4 5">DSM 17163</strain>
    </source>
</reference>
<dbReference type="InterPro" id="IPR023849">
    <property type="entry name" value="TQXA_dom"/>
</dbReference>
<evidence type="ECO:0000313" key="5">
    <source>
        <dbReference type="Proteomes" id="UP001243212"/>
    </source>
</evidence>
<dbReference type="NCBIfam" id="TIGR03934">
    <property type="entry name" value="TQXA_dom"/>
    <property type="match status" value="1"/>
</dbReference>
<keyword evidence="5" id="KW-1185">Reference proteome</keyword>
<dbReference type="Gene3D" id="1.10.150.480">
    <property type="match status" value="1"/>
</dbReference>
<keyword evidence="2" id="KW-1133">Transmembrane helix</keyword>
<keyword evidence="2" id="KW-0812">Transmembrane</keyword>
<proteinExistence type="predicted"/>
<protein>
    <submittedName>
        <fullName evidence="4">TQXA domain-containing protein</fullName>
    </submittedName>
</protein>
<accession>A0ABT9NGV0</accession>
<evidence type="ECO:0000256" key="2">
    <source>
        <dbReference type="SAM" id="Phobius"/>
    </source>
</evidence>
<feature type="region of interest" description="Disordered" evidence="1">
    <location>
        <begin position="296"/>
        <end position="326"/>
    </location>
</feature>
<evidence type="ECO:0000259" key="3">
    <source>
        <dbReference type="Pfam" id="PF08341"/>
    </source>
</evidence>
<sequence length="358" mass="38146">MAPRHHDYGYIVSGTRNGRVHRSQPILFSVSTNGSNQPDLRAYCLELGIPATHDSFAYVSPWDEFQGNNSFKNSDVQQKVGWIVLNSYPNVELDKLAQTVGIVDGLTNKVAIAATQSAIWHLTDGLENPQIVDAATSQKATNAEKAAFQALYGYLIGSENIGISEGDVQASVEIKADNIEGNIGETLGPVRIESAQNSISVTLNGDIVLVDANGDEIDPTTIDPRTEFYVKHNQTKEDSVSGSIHSYVNVTGYNGKLITPPAIKSQVALTSAPTGGRGQALIIVEEKRDAADSAAHFTWKRTPTPTSTPTPEPTPTPTPTPEAPKPKLVHTGASVGILAILGFVAVGSGALLVRRSRA</sequence>
<name>A0ABT9NGV0_9ACTO</name>
<feature type="domain" description="Thioester" evidence="3">
    <location>
        <begin position="41"/>
        <end position="160"/>
    </location>
</feature>